<dbReference type="Proteomes" id="UP000596660">
    <property type="component" value="Unplaced"/>
</dbReference>
<evidence type="ECO:0000313" key="7">
    <source>
        <dbReference type="Proteomes" id="UP000596660"/>
    </source>
</evidence>
<dbReference type="OMA" id="YCHKARA"/>
<evidence type="ECO:0000256" key="3">
    <source>
        <dbReference type="ARBA" id="ARBA00022982"/>
    </source>
</evidence>
<keyword evidence="7" id="KW-1185">Reference proteome</keyword>
<reference evidence="6" key="2">
    <citation type="submission" date="2021-03" db="UniProtKB">
        <authorList>
            <consortium name="EnsemblPlants"/>
        </authorList>
    </citation>
    <scope>IDENTIFICATION</scope>
</reference>
<feature type="domain" description="Glutaredoxin" evidence="5">
    <location>
        <begin position="1"/>
        <end position="58"/>
    </location>
</feature>
<keyword evidence="3" id="KW-0249">Electron transport</keyword>
<protein>
    <recommendedName>
        <fullName evidence="5">Glutaredoxin domain-containing protein</fullName>
    </recommendedName>
</protein>
<dbReference type="FunFam" id="3.40.30.10:FF:000093">
    <property type="entry name" value="Glutaredoxin 2"/>
    <property type="match status" value="1"/>
</dbReference>
<dbReference type="Pfam" id="PF00462">
    <property type="entry name" value="Glutaredoxin"/>
    <property type="match status" value="1"/>
</dbReference>
<reference evidence="6" key="1">
    <citation type="journal article" date="2017" name="Nature">
        <title>The genome of Chenopodium quinoa.</title>
        <authorList>
            <person name="Jarvis D.E."/>
            <person name="Ho Y.S."/>
            <person name="Lightfoot D.J."/>
            <person name="Schmoeckel S.M."/>
            <person name="Li B."/>
            <person name="Borm T.J.A."/>
            <person name="Ohyanagi H."/>
            <person name="Mineta K."/>
            <person name="Michell C.T."/>
            <person name="Saber N."/>
            <person name="Kharbatia N.M."/>
            <person name="Rupper R.R."/>
            <person name="Sharp A.R."/>
            <person name="Dally N."/>
            <person name="Boughton B.A."/>
            <person name="Woo Y.H."/>
            <person name="Gao G."/>
            <person name="Schijlen E.G.W.M."/>
            <person name="Guo X."/>
            <person name="Momin A.A."/>
            <person name="Negrao S."/>
            <person name="Al-Babili S."/>
            <person name="Gehring C."/>
            <person name="Roessner U."/>
            <person name="Jung C."/>
            <person name="Murphy K."/>
            <person name="Arold S.T."/>
            <person name="Gojobori T."/>
            <person name="van der Linden C.G."/>
            <person name="van Loo E.N."/>
            <person name="Jellen E.N."/>
            <person name="Maughan P.J."/>
            <person name="Tester M."/>
        </authorList>
    </citation>
    <scope>NUCLEOTIDE SEQUENCE [LARGE SCALE GENOMIC DNA]</scope>
    <source>
        <strain evidence="6">cv. PI 614886</strain>
    </source>
</reference>
<accession>A0A803L8K2</accession>
<sequence length="89" mass="9529">KTTCGFCNRVKELLKQLGASFQVMELDQESDGSAIQAALQEWTGQRTVPNVFIGGQHIGGCDAVMDKHSKSQLVPLLVNAKAIAAEQTA</sequence>
<comment type="function">
    <text evidence="1">Has a glutathione-disulfide oxidoreductase activity in the presence of NADPH and glutathione reductase. Reduces low molecular weight disulfides and proteins.</text>
</comment>
<evidence type="ECO:0000256" key="4">
    <source>
        <dbReference type="ARBA" id="ARBA00023284"/>
    </source>
</evidence>
<dbReference type="PRINTS" id="PR00160">
    <property type="entry name" value="GLUTAREDOXIN"/>
</dbReference>
<dbReference type="GO" id="GO:0034599">
    <property type="term" value="P:cellular response to oxidative stress"/>
    <property type="evidence" value="ECO:0007669"/>
    <property type="project" value="TreeGrafter"/>
</dbReference>
<dbReference type="PANTHER" id="PTHR45694:SF13">
    <property type="entry name" value="GLUTAREDOXIN-C1"/>
    <property type="match status" value="1"/>
</dbReference>
<dbReference type="CDD" id="cd03419">
    <property type="entry name" value="GRX_GRXh_1_2_like"/>
    <property type="match status" value="1"/>
</dbReference>
<evidence type="ECO:0000259" key="5">
    <source>
        <dbReference type="Pfam" id="PF00462"/>
    </source>
</evidence>
<dbReference type="InterPro" id="IPR002109">
    <property type="entry name" value="Glutaredoxin"/>
</dbReference>
<dbReference type="EnsemblPlants" id="AUR62008191-RA">
    <property type="protein sequence ID" value="AUR62008191-RA:cds"/>
    <property type="gene ID" value="AUR62008191"/>
</dbReference>
<organism evidence="6 7">
    <name type="scientific">Chenopodium quinoa</name>
    <name type="common">Quinoa</name>
    <dbReference type="NCBI Taxonomy" id="63459"/>
    <lineage>
        <taxon>Eukaryota</taxon>
        <taxon>Viridiplantae</taxon>
        <taxon>Streptophyta</taxon>
        <taxon>Embryophyta</taxon>
        <taxon>Tracheophyta</taxon>
        <taxon>Spermatophyta</taxon>
        <taxon>Magnoliopsida</taxon>
        <taxon>eudicotyledons</taxon>
        <taxon>Gunneridae</taxon>
        <taxon>Pentapetalae</taxon>
        <taxon>Caryophyllales</taxon>
        <taxon>Chenopodiaceae</taxon>
        <taxon>Chenopodioideae</taxon>
        <taxon>Atripliceae</taxon>
        <taxon>Chenopodium</taxon>
    </lineage>
</organism>
<evidence type="ECO:0000256" key="1">
    <source>
        <dbReference type="ARBA" id="ARBA00002549"/>
    </source>
</evidence>
<dbReference type="AlphaFoldDB" id="A0A803L8K2"/>
<dbReference type="PROSITE" id="PS51354">
    <property type="entry name" value="GLUTAREDOXIN_2"/>
    <property type="match status" value="1"/>
</dbReference>
<proteinExistence type="inferred from homology"/>
<keyword evidence="3" id="KW-0813">Transport</keyword>
<comment type="similarity">
    <text evidence="2">Belongs to the glutaredoxin family. CPYC subfamily.</text>
</comment>
<dbReference type="InterPro" id="IPR036249">
    <property type="entry name" value="Thioredoxin-like_sf"/>
</dbReference>
<name>A0A803L8K2_CHEQI</name>
<dbReference type="Gramene" id="AUR62008191-RA">
    <property type="protein sequence ID" value="AUR62008191-RA:cds"/>
    <property type="gene ID" value="AUR62008191"/>
</dbReference>
<dbReference type="PANTHER" id="PTHR45694">
    <property type="entry name" value="GLUTAREDOXIN 2"/>
    <property type="match status" value="1"/>
</dbReference>
<evidence type="ECO:0000256" key="2">
    <source>
        <dbReference type="ARBA" id="ARBA00007190"/>
    </source>
</evidence>
<dbReference type="InterPro" id="IPR014025">
    <property type="entry name" value="Glutaredoxin_subgr"/>
</dbReference>
<dbReference type="Gene3D" id="3.40.30.10">
    <property type="entry name" value="Glutaredoxin"/>
    <property type="match status" value="1"/>
</dbReference>
<dbReference type="GO" id="GO:0005737">
    <property type="term" value="C:cytoplasm"/>
    <property type="evidence" value="ECO:0007669"/>
    <property type="project" value="TreeGrafter"/>
</dbReference>
<evidence type="ECO:0000313" key="6">
    <source>
        <dbReference type="EnsemblPlants" id="AUR62008191-RA:cds"/>
    </source>
</evidence>
<dbReference type="GO" id="GO:0015038">
    <property type="term" value="F:glutathione disulfide oxidoreductase activity"/>
    <property type="evidence" value="ECO:0007669"/>
    <property type="project" value="TreeGrafter"/>
</dbReference>
<dbReference type="SUPFAM" id="SSF52833">
    <property type="entry name" value="Thioredoxin-like"/>
    <property type="match status" value="1"/>
</dbReference>
<keyword evidence="4" id="KW-0676">Redox-active center</keyword>